<evidence type="ECO:0000259" key="2">
    <source>
        <dbReference type="Pfam" id="PF12804"/>
    </source>
</evidence>
<protein>
    <submittedName>
        <fullName evidence="3">Nucleotidyltransferase family protein</fullName>
    </submittedName>
</protein>
<dbReference type="InterPro" id="IPR029044">
    <property type="entry name" value="Nucleotide-diphossugar_trans"/>
</dbReference>
<organism evidence="3 4">
    <name type="scientific">Paracoccus denitrificans</name>
    <dbReference type="NCBI Taxonomy" id="266"/>
    <lineage>
        <taxon>Bacteria</taxon>
        <taxon>Pseudomonadati</taxon>
        <taxon>Pseudomonadota</taxon>
        <taxon>Alphaproteobacteria</taxon>
        <taxon>Rhodobacterales</taxon>
        <taxon>Paracoccaceae</taxon>
        <taxon>Paracoccus</taxon>
    </lineage>
</organism>
<evidence type="ECO:0000256" key="1">
    <source>
        <dbReference type="ARBA" id="ARBA00022842"/>
    </source>
</evidence>
<reference evidence="3 4" key="1">
    <citation type="journal article" date="2017" name="Nat. Commun.">
        <title>In situ click chemistry generation of cyclooxygenase-2 inhibitors.</title>
        <authorList>
            <person name="Bhardwaj A."/>
            <person name="Kaur J."/>
            <person name="Wuest M."/>
            <person name="Wuest F."/>
        </authorList>
    </citation>
    <scope>NUCLEOTIDE SEQUENCE [LARGE SCALE GENOMIC DNA]</scope>
    <source>
        <strain evidence="3">S2_012_000_R3_94</strain>
    </source>
</reference>
<dbReference type="EMBL" id="VAFL01000005">
    <property type="protein sequence ID" value="TKW67075.1"/>
    <property type="molecule type" value="Genomic_DNA"/>
</dbReference>
<dbReference type="PANTHER" id="PTHR43777">
    <property type="entry name" value="MOLYBDENUM COFACTOR CYTIDYLYLTRANSFERASE"/>
    <property type="match status" value="1"/>
</dbReference>
<dbReference type="AlphaFoldDB" id="A0A533I8D1"/>
<dbReference type="SUPFAM" id="SSF53448">
    <property type="entry name" value="Nucleotide-diphospho-sugar transferases"/>
    <property type="match status" value="1"/>
</dbReference>
<evidence type="ECO:0000313" key="3">
    <source>
        <dbReference type="EMBL" id="TKW67075.1"/>
    </source>
</evidence>
<evidence type="ECO:0000313" key="4">
    <source>
        <dbReference type="Proteomes" id="UP000315344"/>
    </source>
</evidence>
<sequence length="182" mass="19725">MTTAVLLLAAGQSRRFGKDDKLLAPLNGTTVIEEAMAPLGADLFTSRLAVVSSQKVAAVAQRAGFETIFVPAGDVQSSSLKQGIAAIRLKPVARVLIALADMPFLQRDDIVSLLDLSHDQPGCMLMRDTPMPPAVFPVRMLDSFQHLTGDRGAGTLLRDIPQRSRLPVNEERLRDIDLPNDL</sequence>
<dbReference type="GO" id="GO:0016779">
    <property type="term" value="F:nucleotidyltransferase activity"/>
    <property type="evidence" value="ECO:0007669"/>
    <property type="project" value="UniProtKB-ARBA"/>
</dbReference>
<comment type="caution">
    <text evidence="3">The sequence shown here is derived from an EMBL/GenBank/DDBJ whole genome shotgun (WGS) entry which is preliminary data.</text>
</comment>
<gene>
    <name evidence="3" type="ORF">DI616_08375</name>
</gene>
<dbReference type="Pfam" id="PF12804">
    <property type="entry name" value="NTP_transf_3"/>
    <property type="match status" value="1"/>
</dbReference>
<dbReference type="InterPro" id="IPR025877">
    <property type="entry name" value="MobA-like_NTP_Trfase"/>
</dbReference>
<dbReference type="CDD" id="cd04182">
    <property type="entry name" value="GT_2_like_f"/>
    <property type="match status" value="1"/>
</dbReference>
<feature type="domain" description="MobA-like NTP transferase" evidence="2">
    <location>
        <begin position="6"/>
        <end position="159"/>
    </location>
</feature>
<proteinExistence type="predicted"/>
<dbReference type="PANTHER" id="PTHR43777:SF1">
    <property type="entry name" value="MOLYBDENUM COFACTOR CYTIDYLYLTRANSFERASE"/>
    <property type="match status" value="1"/>
</dbReference>
<dbReference type="Gene3D" id="3.90.550.10">
    <property type="entry name" value="Spore Coat Polysaccharide Biosynthesis Protein SpsA, Chain A"/>
    <property type="match status" value="1"/>
</dbReference>
<keyword evidence="1" id="KW-0460">Magnesium</keyword>
<accession>A0A533I8D1</accession>
<keyword evidence="3" id="KW-0808">Transferase</keyword>
<name>A0A533I8D1_PARDE</name>
<dbReference type="Proteomes" id="UP000315344">
    <property type="component" value="Unassembled WGS sequence"/>
</dbReference>